<proteinExistence type="inferred from homology"/>
<evidence type="ECO:0000256" key="3">
    <source>
        <dbReference type="ARBA" id="ARBA00022712"/>
    </source>
</evidence>
<dbReference type="EMBL" id="CAKMRJ010002223">
    <property type="protein sequence ID" value="CAH1426102.1"/>
    <property type="molecule type" value="Genomic_DNA"/>
</dbReference>
<dbReference type="PANTHER" id="PTHR33347">
    <property type="entry name" value="OSJNBA0091C07.3 PROTEIN"/>
    <property type="match status" value="1"/>
</dbReference>
<reference evidence="7 8" key="1">
    <citation type="submission" date="2022-01" db="EMBL/GenBank/DDBJ databases">
        <authorList>
            <person name="Xiong W."/>
            <person name="Schranz E."/>
        </authorList>
    </citation>
    <scope>NUCLEOTIDE SEQUENCE [LARGE SCALE GENOMIC DNA]</scope>
</reference>
<dbReference type="AlphaFoldDB" id="A0AAU9MHE0"/>
<evidence type="ECO:0000256" key="6">
    <source>
        <dbReference type="ARBA" id="ARBA00024199"/>
    </source>
</evidence>
<evidence type="ECO:0000256" key="2">
    <source>
        <dbReference type="ARBA" id="ARBA00022490"/>
    </source>
</evidence>
<evidence type="ECO:0000313" key="8">
    <source>
        <dbReference type="Proteomes" id="UP001157418"/>
    </source>
</evidence>
<keyword evidence="5" id="KW-0539">Nucleus</keyword>
<keyword evidence="8" id="KW-1185">Reference proteome</keyword>
<dbReference type="GO" id="GO:0005737">
    <property type="term" value="C:cytoplasm"/>
    <property type="evidence" value="ECO:0007669"/>
    <property type="project" value="UniProtKB-SubCell"/>
</dbReference>
<comment type="caution">
    <text evidence="7">The sequence shown here is derived from an EMBL/GenBank/DDBJ whole genome shotgun (WGS) entry which is preliminary data.</text>
</comment>
<organism evidence="7 8">
    <name type="scientific">Lactuca virosa</name>
    <dbReference type="NCBI Taxonomy" id="75947"/>
    <lineage>
        <taxon>Eukaryota</taxon>
        <taxon>Viridiplantae</taxon>
        <taxon>Streptophyta</taxon>
        <taxon>Embryophyta</taxon>
        <taxon>Tracheophyta</taxon>
        <taxon>Spermatophyta</taxon>
        <taxon>Magnoliopsida</taxon>
        <taxon>eudicotyledons</taxon>
        <taxon>Gunneridae</taxon>
        <taxon>Pentapetalae</taxon>
        <taxon>asterids</taxon>
        <taxon>campanulids</taxon>
        <taxon>Asterales</taxon>
        <taxon>Asteraceae</taxon>
        <taxon>Cichorioideae</taxon>
        <taxon>Cichorieae</taxon>
        <taxon>Lactucinae</taxon>
        <taxon>Lactuca</taxon>
    </lineage>
</organism>
<dbReference type="GO" id="GO:0009691">
    <property type="term" value="P:cytokinin biosynthetic process"/>
    <property type="evidence" value="ECO:0007669"/>
    <property type="project" value="UniProtKB-KW"/>
</dbReference>
<keyword evidence="2" id="KW-0963">Cytoplasm</keyword>
<keyword evidence="3" id="KW-0203">Cytokinin biosynthesis</keyword>
<dbReference type="Proteomes" id="UP001157418">
    <property type="component" value="Unassembled WGS sequence"/>
</dbReference>
<dbReference type="GO" id="GO:0009736">
    <property type="term" value="P:cytokinin-activated signaling pathway"/>
    <property type="evidence" value="ECO:0007669"/>
    <property type="project" value="UniProtKB-KW"/>
</dbReference>
<evidence type="ECO:0000256" key="1">
    <source>
        <dbReference type="ARBA" id="ARBA00004496"/>
    </source>
</evidence>
<keyword evidence="4" id="KW-0932">Cytokinin signaling pathway</keyword>
<gene>
    <name evidence="7" type="ORF">LVIROSA_LOCUS13201</name>
</gene>
<dbReference type="PANTHER" id="PTHR33347:SF1">
    <property type="entry name" value="PROTEIN SOB FIVE-LIKE 5"/>
    <property type="match status" value="1"/>
</dbReference>
<comment type="subcellular location">
    <subcellularLocation>
        <location evidence="1">Cytoplasm</location>
    </subcellularLocation>
</comment>
<sequence>MEQDFGSECSSECGSGWTLYLGHSIYTLDPLQNSIYDEEDDDMSMVSDASSGPPHVQEQECDNNGVNETGFQRQIQYFPSILDDTTTSPFFEFPMWEIAHL</sequence>
<protein>
    <submittedName>
        <fullName evidence="7">Uncharacterized protein</fullName>
    </submittedName>
</protein>
<comment type="similarity">
    <text evidence="6">Belongs to the SOFL plant protein family.</text>
</comment>
<evidence type="ECO:0000313" key="7">
    <source>
        <dbReference type="EMBL" id="CAH1426102.1"/>
    </source>
</evidence>
<dbReference type="InterPro" id="IPR044670">
    <property type="entry name" value="SOFL"/>
</dbReference>
<evidence type="ECO:0000256" key="5">
    <source>
        <dbReference type="ARBA" id="ARBA00023242"/>
    </source>
</evidence>
<accession>A0AAU9MHE0</accession>
<evidence type="ECO:0000256" key="4">
    <source>
        <dbReference type="ARBA" id="ARBA00022864"/>
    </source>
</evidence>
<name>A0AAU9MHE0_9ASTR</name>